<name>A0AAE2CKK9_9LAMI</name>
<proteinExistence type="predicted"/>
<sequence length="118" mass="13145">MRMEHIHMASKLSSRALKMRVVGPEPGPGCSGCPSHGSRSCHSGASDAQARTHVHYYVFGLELNIKNLTELASFMKQEVEKRRVISNNKYTNETEKSKLRIGGRMRVPVVLREADAPP</sequence>
<gene>
    <name evidence="2" type="ORF">Salat_1754000</name>
</gene>
<evidence type="ECO:0000313" key="3">
    <source>
        <dbReference type="Proteomes" id="UP001293254"/>
    </source>
</evidence>
<feature type="compositionally biased region" description="Low complexity" evidence="1">
    <location>
        <begin position="31"/>
        <end position="44"/>
    </location>
</feature>
<protein>
    <submittedName>
        <fullName evidence="2">Uncharacterized protein</fullName>
    </submittedName>
</protein>
<dbReference type="EMBL" id="JACGWO010000006">
    <property type="protein sequence ID" value="KAK4425600.1"/>
    <property type="molecule type" value="Genomic_DNA"/>
</dbReference>
<dbReference type="Proteomes" id="UP001293254">
    <property type="component" value="Unassembled WGS sequence"/>
</dbReference>
<reference evidence="2" key="1">
    <citation type="submission" date="2020-06" db="EMBL/GenBank/DDBJ databases">
        <authorList>
            <person name="Li T."/>
            <person name="Hu X."/>
            <person name="Zhang T."/>
            <person name="Song X."/>
            <person name="Zhang H."/>
            <person name="Dai N."/>
            <person name="Sheng W."/>
            <person name="Hou X."/>
            <person name="Wei L."/>
        </authorList>
    </citation>
    <scope>NUCLEOTIDE SEQUENCE</scope>
    <source>
        <strain evidence="2">3651</strain>
        <tissue evidence="2">Leaf</tissue>
    </source>
</reference>
<feature type="region of interest" description="Disordered" evidence="1">
    <location>
        <begin position="21"/>
        <end position="46"/>
    </location>
</feature>
<evidence type="ECO:0000256" key="1">
    <source>
        <dbReference type="SAM" id="MobiDB-lite"/>
    </source>
</evidence>
<reference evidence="2" key="2">
    <citation type="journal article" date="2024" name="Plant">
        <title>Genomic evolution and insights into agronomic trait innovations of Sesamum species.</title>
        <authorList>
            <person name="Miao H."/>
            <person name="Wang L."/>
            <person name="Qu L."/>
            <person name="Liu H."/>
            <person name="Sun Y."/>
            <person name="Le M."/>
            <person name="Wang Q."/>
            <person name="Wei S."/>
            <person name="Zheng Y."/>
            <person name="Lin W."/>
            <person name="Duan Y."/>
            <person name="Cao H."/>
            <person name="Xiong S."/>
            <person name="Wang X."/>
            <person name="Wei L."/>
            <person name="Li C."/>
            <person name="Ma Q."/>
            <person name="Ju M."/>
            <person name="Zhao R."/>
            <person name="Li G."/>
            <person name="Mu C."/>
            <person name="Tian Q."/>
            <person name="Mei H."/>
            <person name="Zhang T."/>
            <person name="Gao T."/>
            <person name="Zhang H."/>
        </authorList>
    </citation>
    <scope>NUCLEOTIDE SEQUENCE</scope>
    <source>
        <strain evidence="2">3651</strain>
    </source>
</reference>
<comment type="caution">
    <text evidence="2">The sequence shown here is derived from an EMBL/GenBank/DDBJ whole genome shotgun (WGS) entry which is preliminary data.</text>
</comment>
<accession>A0AAE2CKK9</accession>
<dbReference type="AlphaFoldDB" id="A0AAE2CKK9"/>
<evidence type="ECO:0000313" key="2">
    <source>
        <dbReference type="EMBL" id="KAK4425600.1"/>
    </source>
</evidence>
<keyword evidence="3" id="KW-1185">Reference proteome</keyword>
<organism evidence="2 3">
    <name type="scientific">Sesamum alatum</name>
    <dbReference type="NCBI Taxonomy" id="300844"/>
    <lineage>
        <taxon>Eukaryota</taxon>
        <taxon>Viridiplantae</taxon>
        <taxon>Streptophyta</taxon>
        <taxon>Embryophyta</taxon>
        <taxon>Tracheophyta</taxon>
        <taxon>Spermatophyta</taxon>
        <taxon>Magnoliopsida</taxon>
        <taxon>eudicotyledons</taxon>
        <taxon>Gunneridae</taxon>
        <taxon>Pentapetalae</taxon>
        <taxon>asterids</taxon>
        <taxon>lamiids</taxon>
        <taxon>Lamiales</taxon>
        <taxon>Pedaliaceae</taxon>
        <taxon>Sesamum</taxon>
    </lineage>
</organism>